<feature type="region of interest" description="Disordered" evidence="1">
    <location>
        <begin position="249"/>
        <end position="271"/>
    </location>
</feature>
<dbReference type="Proteomes" id="UP001597041">
    <property type="component" value="Unassembled WGS sequence"/>
</dbReference>
<sequence>MYRFHQSKVDTHLFMQLQDLTTVLAKNEQLQFESSFGSFIDLTENKVTAGRFWDRLPAETQEAGAKSDVILRTLGTLHQTDVKTIQQFKENIQDTQLPKFAIQLLTLLEDIRLEDAIRKQRPGIRQNFMYRQKYFHHYFTTQLQANVTRSYVTDEIFCMIYLQLFADQPDPDFPRAGEEQLEMLDRLKPYLYSVFEAKHTRDNTDLAEKMTQMMQGAGYRDSIHEYFILPIGHVESYDKNNLFDELTRTDPLVNDEEQEETNEENEYFDETFSTWHRENKNDDRKQNFLQFELEQGTKTSMLGGGARETEDGDQAMAAIQGTSGQSQQNDYSDQETLTKEENTSQSSSNSSFGKENEHAQMFTEYAETPTEEEEMQYRQLIEDVNPFKIKLAKTIQLTLEHKQNAPRTNLLFGRLSKKLLPVFLDDSPRVFYKKEQESKEFDAVFTLLIDCSASMENKMEETKRGVALFHEVLKELRIPHEIIGFWEDANNVTNTYQPNYMQYIQTLEDSLYQEHGAKIMQLEAQEDNRDGFSIRHVTRKLITRNEKNKFLLIFSDGQPAAAGYDQNGIVDTYQAVVEARKHQIDVIGMFLANGQVEENDDSLMQNIYGKERIMVPDVSALPEHFAPLLKRLLLKVI</sequence>
<gene>
    <name evidence="3" type="ORF">ACFQ19_14715</name>
</gene>
<feature type="domain" description="VWFA" evidence="2">
    <location>
        <begin position="442"/>
        <end position="633"/>
    </location>
</feature>
<organism evidence="3 4">
    <name type="scientific">Oceanobacillus locisalsi</name>
    <dbReference type="NCBI Taxonomy" id="546107"/>
    <lineage>
        <taxon>Bacteria</taxon>
        <taxon>Bacillati</taxon>
        <taxon>Bacillota</taxon>
        <taxon>Bacilli</taxon>
        <taxon>Bacillales</taxon>
        <taxon>Bacillaceae</taxon>
        <taxon>Oceanobacillus</taxon>
    </lineage>
</organism>
<dbReference type="CDD" id="cd01454">
    <property type="entry name" value="vWA_norD_type"/>
    <property type="match status" value="1"/>
</dbReference>
<dbReference type="PANTHER" id="PTHR41248:SF1">
    <property type="entry name" value="NORD PROTEIN"/>
    <property type="match status" value="1"/>
</dbReference>
<feature type="compositionally biased region" description="Acidic residues" evidence="1">
    <location>
        <begin position="253"/>
        <end position="269"/>
    </location>
</feature>
<dbReference type="Gene3D" id="3.40.50.410">
    <property type="entry name" value="von Willebrand factor, type A domain"/>
    <property type="match status" value="1"/>
</dbReference>
<keyword evidence="4" id="KW-1185">Reference proteome</keyword>
<dbReference type="Pfam" id="PF11775">
    <property type="entry name" value="CobT_C"/>
    <property type="match status" value="1"/>
</dbReference>
<evidence type="ECO:0000313" key="3">
    <source>
        <dbReference type="EMBL" id="MFD1067260.1"/>
    </source>
</evidence>
<reference evidence="4" key="1">
    <citation type="journal article" date="2019" name="Int. J. Syst. Evol. Microbiol.">
        <title>The Global Catalogue of Microorganisms (GCM) 10K type strain sequencing project: providing services to taxonomists for standard genome sequencing and annotation.</title>
        <authorList>
            <consortium name="The Broad Institute Genomics Platform"/>
            <consortium name="The Broad Institute Genome Sequencing Center for Infectious Disease"/>
            <person name="Wu L."/>
            <person name="Ma J."/>
        </authorList>
    </citation>
    <scope>NUCLEOTIDE SEQUENCE [LARGE SCALE GENOMIC DNA]</scope>
    <source>
        <strain evidence="4">CCUG 56608</strain>
    </source>
</reference>
<dbReference type="RefSeq" id="WP_379593349.1">
    <property type="nucleotide sequence ID" value="NZ_JBHTKK010000020.1"/>
</dbReference>
<comment type="caution">
    <text evidence="3">The sequence shown here is derived from an EMBL/GenBank/DDBJ whole genome shotgun (WGS) entry which is preliminary data.</text>
</comment>
<dbReference type="SMART" id="SM00327">
    <property type="entry name" value="VWA"/>
    <property type="match status" value="1"/>
</dbReference>
<feature type="region of interest" description="Disordered" evidence="1">
    <location>
        <begin position="320"/>
        <end position="357"/>
    </location>
</feature>
<dbReference type="InterPro" id="IPR002035">
    <property type="entry name" value="VWF_A"/>
</dbReference>
<proteinExistence type="predicted"/>
<dbReference type="InterPro" id="IPR051928">
    <property type="entry name" value="NorD/CobT"/>
</dbReference>
<dbReference type="InterPro" id="IPR036465">
    <property type="entry name" value="vWFA_dom_sf"/>
</dbReference>
<dbReference type="PANTHER" id="PTHR41248">
    <property type="entry name" value="NORD PROTEIN"/>
    <property type="match status" value="1"/>
</dbReference>
<protein>
    <submittedName>
        <fullName evidence="3">VWA domain-containing protein</fullName>
    </submittedName>
</protein>
<evidence type="ECO:0000313" key="4">
    <source>
        <dbReference type="Proteomes" id="UP001597041"/>
    </source>
</evidence>
<dbReference type="EMBL" id="JBHTKK010000020">
    <property type="protein sequence ID" value="MFD1067260.1"/>
    <property type="molecule type" value="Genomic_DNA"/>
</dbReference>
<dbReference type="SUPFAM" id="SSF53300">
    <property type="entry name" value="vWA-like"/>
    <property type="match status" value="1"/>
</dbReference>
<dbReference type="InterPro" id="IPR025861">
    <property type="entry name" value="CobT_VWA_dom"/>
</dbReference>
<name>A0ABW3NL80_9BACI</name>
<accession>A0ABW3NL80</accession>
<evidence type="ECO:0000259" key="2">
    <source>
        <dbReference type="SMART" id="SM00327"/>
    </source>
</evidence>
<evidence type="ECO:0000256" key="1">
    <source>
        <dbReference type="SAM" id="MobiDB-lite"/>
    </source>
</evidence>
<feature type="compositionally biased region" description="Polar residues" evidence="1">
    <location>
        <begin position="320"/>
        <end position="335"/>
    </location>
</feature>